<dbReference type="Pfam" id="PF13419">
    <property type="entry name" value="HAD_2"/>
    <property type="match status" value="1"/>
</dbReference>
<dbReference type="InterPro" id="IPR006439">
    <property type="entry name" value="HAD-SF_hydro_IA"/>
</dbReference>
<proteinExistence type="predicted"/>
<dbReference type="SFLD" id="SFLDG01135">
    <property type="entry name" value="C1.5.6:_HAD__Beta-PGM__Phospha"/>
    <property type="match status" value="1"/>
</dbReference>
<dbReference type="KEGG" id="tpsc:RBB77_21705"/>
<dbReference type="GO" id="GO:0008967">
    <property type="term" value="F:phosphoglycolate phosphatase activity"/>
    <property type="evidence" value="ECO:0007669"/>
    <property type="project" value="TreeGrafter"/>
</dbReference>
<dbReference type="NCBIfam" id="TIGR01509">
    <property type="entry name" value="HAD-SF-IA-v3"/>
    <property type="match status" value="1"/>
</dbReference>
<dbReference type="InterPro" id="IPR023214">
    <property type="entry name" value="HAD_sf"/>
</dbReference>
<dbReference type="GO" id="GO:0005829">
    <property type="term" value="C:cytosol"/>
    <property type="evidence" value="ECO:0007669"/>
    <property type="project" value="TreeGrafter"/>
</dbReference>
<dbReference type="Gene3D" id="1.10.150.240">
    <property type="entry name" value="Putative phosphatase, domain 2"/>
    <property type="match status" value="1"/>
</dbReference>
<dbReference type="InterPro" id="IPR050155">
    <property type="entry name" value="HAD-like_hydrolase_sf"/>
</dbReference>
<dbReference type="EC" id="3.-.-.-" evidence="1"/>
<dbReference type="RefSeq" id="WP_353063847.1">
    <property type="nucleotide sequence ID" value="NZ_CP132942.1"/>
</dbReference>
<protein>
    <submittedName>
        <fullName evidence="1">HAD family hydrolase</fullName>
        <ecNumber evidence="1">3.-.-.-</ecNumber>
    </submittedName>
</protein>
<dbReference type="PANTHER" id="PTHR43434">
    <property type="entry name" value="PHOSPHOGLYCOLATE PHOSPHATASE"/>
    <property type="match status" value="1"/>
</dbReference>
<accession>A0AAU7ZPY2</accession>
<sequence>MLEAVLSDIDGTLVESNWLHAAAWRDAFAVIDIPLDIETLRKQIGKGGDQLIPVFVPWWKRPMVEEPLKTYRSFLFHQDYFHQVTPFPRVRDLFLRFKQSGIRTALASSTNKADLDTYMKIANIADLIDETTSADDAARSKPHPDIFSASLQKLHAKPTSVLALGDTPYDAESAGKAGIRTIGVTTGGWSRQELLDAGCIEVYKDVAELLDRFDQSALTHCGPVAHT</sequence>
<dbReference type="EMBL" id="CP132942">
    <property type="protein sequence ID" value="XCB33005.1"/>
    <property type="molecule type" value="Genomic_DNA"/>
</dbReference>
<dbReference type="SFLD" id="SFLDG01129">
    <property type="entry name" value="C1.5:_HAD__Beta-PGM__Phosphata"/>
    <property type="match status" value="1"/>
</dbReference>
<dbReference type="AlphaFoldDB" id="A0AAU7ZPY2"/>
<dbReference type="InterPro" id="IPR036412">
    <property type="entry name" value="HAD-like_sf"/>
</dbReference>
<reference evidence="1" key="1">
    <citation type="submission" date="2023-08" db="EMBL/GenBank/DDBJ databases">
        <authorList>
            <person name="Messyasz A."/>
            <person name="Mannisto M.K."/>
            <person name="Kerkhof L.J."/>
            <person name="Haggblom M."/>
        </authorList>
    </citation>
    <scope>NUCLEOTIDE SEQUENCE</scope>
    <source>
        <strain evidence="1">X5P6</strain>
    </source>
</reference>
<dbReference type="InterPro" id="IPR023198">
    <property type="entry name" value="PGP-like_dom2"/>
</dbReference>
<name>A0AAU7ZPY2_9BACT</name>
<dbReference type="PANTHER" id="PTHR43434:SF16">
    <property type="entry name" value="BLL8046 PROTEIN"/>
    <property type="match status" value="1"/>
</dbReference>
<reference evidence="1" key="2">
    <citation type="journal article" date="2024" name="Environ. Microbiol.">
        <title>Genome analysis and description of Tunturibacter gen. nov. expands the diversity of Terriglobia in tundra soils.</title>
        <authorList>
            <person name="Messyasz A."/>
            <person name="Mannisto M.K."/>
            <person name="Kerkhof L.J."/>
            <person name="Haggblom M.M."/>
        </authorList>
    </citation>
    <scope>NUCLEOTIDE SEQUENCE</scope>
    <source>
        <strain evidence="1">X5P6</strain>
    </source>
</reference>
<dbReference type="SFLD" id="SFLDS00003">
    <property type="entry name" value="Haloacid_Dehalogenase"/>
    <property type="match status" value="1"/>
</dbReference>
<keyword evidence="1" id="KW-0378">Hydrolase</keyword>
<organism evidence="1">
    <name type="scientific">Tunturiibacter psychrotolerans</name>
    <dbReference type="NCBI Taxonomy" id="3069686"/>
    <lineage>
        <taxon>Bacteria</taxon>
        <taxon>Pseudomonadati</taxon>
        <taxon>Acidobacteriota</taxon>
        <taxon>Terriglobia</taxon>
        <taxon>Terriglobales</taxon>
        <taxon>Acidobacteriaceae</taxon>
        <taxon>Tunturiibacter</taxon>
    </lineage>
</organism>
<dbReference type="SUPFAM" id="SSF56784">
    <property type="entry name" value="HAD-like"/>
    <property type="match status" value="1"/>
</dbReference>
<dbReference type="GO" id="GO:0006281">
    <property type="term" value="P:DNA repair"/>
    <property type="evidence" value="ECO:0007669"/>
    <property type="project" value="TreeGrafter"/>
</dbReference>
<gene>
    <name evidence="1" type="ORF">RBB77_21705</name>
</gene>
<dbReference type="InterPro" id="IPR041492">
    <property type="entry name" value="HAD_2"/>
</dbReference>
<evidence type="ECO:0000313" key="1">
    <source>
        <dbReference type="EMBL" id="XCB33005.1"/>
    </source>
</evidence>
<dbReference type="Gene3D" id="3.40.50.1000">
    <property type="entry name" value="HAD superfamily/HAD-like"/>
    <property type="match status" value="1"/>
</dbReference>